<keyword evidence="7 8" id="KW-0472">Membrane</keyword>
<evidence type="ECO:0000256" key="8">
    <source>
        <dbReference type="SAM" id="Phobius"/>
    </source>
</evidence>
<dbReference type="PANTHER" id="PTHR36838">
    <property type="entry name" value="AUXIN EFFLUX CARRIER FAMILY PROTEIN"/>
    <property type="match status" value="1"/>
</dbReference>
<sequence>MYSISLIIPDFAIILLGLVLSRKGGFTKAFWDGAEKLVFNFLLAPFLFVSVAQSQLAVGESVRFLLTGICAMLLGVAASFAVRYFIKADAVTHASVFQCGFRFNTYIGFAICTRFCGAEGPSLLAMLIAFWVPISNSIAVSDLVRAVAKRDNQSENRSQLLRTTVLGVARNPLIIATVLGLIFNYLGIELIQPVKDFLSHLGSASLAMGLLCIGAGLQFSNLAKHFKLIAASCLVRLAVIPLMAWIVIQLTGLSGNAAAVVLVFASLPTAQSCYVMTANMHGNASIVAAVTTLQTLLSMLTLSILIALQFT</sequence>
<dbReference type="InterPro" id="IPR038770">
    <property type="entry name" value="Na+/solute_symporter_sf"/>
</dbReference>
<dbReference type="PANTHER" id="PTHR36838:SF4">
    <property type="entry name" value="AUXIN EFFLUX CARRIER FAMILY PROTEIN"/>
    <property type="match status" value="1"/>
</dbReference>
<keyword evidence="6 8" id="KW-1133">Transmembrane helix</keyword>
<comment type="caution">
    <text evidence="9">The sequence shown here is derived from an EMBL/GenBank/DDBJ whole genome shotgun (WGS) entry which is preliminary data.</text>
</comment>
<feature type="transmembrane region" description="Helical" evidence="8">
    <location>
        <begin position="254"/>
        <end position="274"/>
    </location>
</feature>
<evidence type="ECO:0000313" key="9">
    <source>
        <dbReference type="EMBL" id="KAB7657597.1"/>
    </source>
</evidence>
<dbReference type="GO" id="GO:0005886">
    <property type="term" value="C:plasma membrane"/>
    <property type="evidence" value="ECO:0007669"/>
    <property type="project" value="UniProtKB-SubCell"/>
</dbReference>
<organism evidence="9 10">
    <name type="scientific">Sutterella seckii</name>
    <dbReference type="NCBI Taxonomy" id="1944635"/>
    <lineage>
        <taxon>Bacteria</taxon>
        <taxon>Pseudomonadati</taxon>
        <taxon>Pseudomonadota</taxon>
        <taxon>Betaproteobacteria</taxon>
        <taxon>Burkholderiales</taxon>
        <taxon>Sutterellaceae</taxon>
        <taxon>Sutterella</taxon>
    </lineage>
</organism>
<evidence type="ECO:0000256" key="4">
    <source>
        <dbReference type="ARBA" id="ARBA00022475"/>
    </source>
</evidence>
<name>A0A6I1ERA4_9BURK</name>
<feature type="transmembrane region" description="Helical" evidence="8">
    <location>
        <begin position="165"/>
        <end position="185"/>
    </location>
</feature>
<evidence type="ECO:0000313" key="10">
    <source>
        <dbReference type="Proteomes" id="UP000430564"/>
    </source>
</evidence>
<feature type="transmembrane region" description="Helical" evidence="8">
    <location>
        <begin position="286"/>
        <end position="308"/>
    </location>
</feature>
<dbReference type="Gene3D" id="1.20.1530.20">
    <property type="match status" value="1"/>
</dbReference>
<comment type="similarity">
    <text evidence="2">Belongs to the auxin efflux carrier (TC 2.A.69) family.</text>
</comment>
<evidence type="ECO:0000256" key="7">
    <source>
        <dbReference type="ARBA" id="ARBA00023136"/>
    </source>
</evidence>
<proteinExistence type="inferred from homology"/>
<keyword evidence="4" id="KW-1003">Cell membrane</keyword>
<evidence type="ECO:0000256" key="2">
    <source>
        <dbReference type="ARBA" id="ARBA00010145"/>
    </source>
</evidence>
<dbReference type="OrthoDB" id="9805563at2"/>
<feature type="transmembrane region" description="Helical" evidence="8">
    <location>
        <begin position="123"/>
        <end position="144"/>
    </location>
</feature>
<accession>A0A6I1ERA4</accession>
<evidence type="ECO:0000256" key="5">
    <source>
        <dbReference type="ARBA" id="ARBA00022692"/>
    </source>
</evidence>
<dbReference type="Pfam" id="PF03547">
    <property type="entry name" value="Mem_trans"/>
    <property type="match status" value="1"/>
</dbReference>
<evidence type="ECO:0000256" key="6">
    <source>
        <dbReference type="ARBA" id="ARBA00022989"/>
    </source>
</evidence>
<dbReference type="Proteomes" id="UP000430564">
    <property type="component" value="Unassembled WGS sequence"/>
</dbReference>
<dbReference type="AlphaFoldDB" id="A0A6I1ERA4"/>
<feature type="transmembrane region" description="Helical" evidence="8">
    <location>
        <begin position="197"/>
        <end position="217"/>
    </location>
</feature>
<feature type="transmembrane region" description="Helical" evidence="8">
    <location>
        <begin position="64"/>
        <end position="86"/>
    </location>
</feature>
<evidence type="ECO:0000256" key="3">
    <source>
        <dbReference type="ARBA" id="ARBA00022448"/>
    </source>
</evidence>
<evidence type="ECO:0000256" key="1">
    <source>
        <dbReference type="ARBA" id="ARBA00004651"/>
    </source>
</evidence>
<gene>
    <name evidence="9" type="ORF">GBM95_07950</name>
</gene>
<protein>
    <submittedName>
        <fullName evidence="9">AEC family transporter</fullName>
    </submittedName>
</protein>
<dbReference type="InterPro" id="IPR004776">
    <property type="entry name" value="Mem_transp_PIN-like"/>
</dbReference>
<feature type="transmembrane region" description="Helical" evidence="8">
    <location>
        <begin position="37"/>
        <end position="57"/>
    </location>
</feature>
<dbReference type="GO" id="GO:0055085">
    <property type="term" value="P:transmembrane transport"/>
    <property type="evidence" value="ECO:0007669"/>
    <property type="project" value="InterPro"/>
</dbReference>
<dbReference type="RefSeq" id="WP_152158604.1">
    <property type="nucleotide sequence ID" value="NZ_WEHX01000054.1"/>
</dbReference>
<reference evidence="9 10" key="1">
    <citation type="submission" date="2019-10" db="EMBL/GenBank/DDBJ databases">
        <title>Genome diversity of Sutterella seckii.</title>
        <authorList>
            <person name="Chaplin A.V."/>
            <person name="Sokolova S.R."/>
            <person name="Mosin K.A."/>
            <person name="Ivanova E.L."/>
            <person name="Kochetkova T.O."/>
            <person name="Goltsov A.Y."/>
            <person name="Trofimov D.Y."/>
            <person name="Efimov B.A."/>
        </authorList>
    </citation>
    <scope>NUCLEOTIDE SEQUENCE [LARGE SCALE GENOMIC DNA]</scope>
    <source>
        <strain evidence="9 10">ASD393</strain>
    </source>
</reference>
<dbReference type="EMBL" id="WEHX01000054">
    <property type="protein sequence ID" value="KAB7657597.1"/>
    <property type="molecule type" value="Genomic_DNA"/>
</dbReference>
<keyword evidence="5 8" id="KW-0812">Transmembrane</keyword>
<comment type="subcellular location">
    <subcellularLocation>
        <location evidence="1">Cell membrane</location>
        <topology evidence="1">Multi-pass membrane protein</topology>
    </subcellularLocation>
</comment>
<keyword evidence="3" id="KW-0813">Transport</keyword>